<proteinExistence type="predicted"/>
<reference evidence="1 2" key="1">
    <citation type="journal article" date="2013" name="PLoS Genet.">
        <title>The genome and development-dependent transcriptomes of Pyronema confluens: a window into fungal evolution.</title>
        <authorList>
            <person name="Traeger S."/>
            <person name="Altegoer F."/>
            <person name="Freitag M."/>
            <person name="Gabaldon T."/>
            <person name="Kempken F."/>
            <person name="Kumar A."/>
            <person name="Marcet-Houben M."/>
            <person name="Poggeler S."/>
            <person name="Stajich J.E."/>
            <person name="Nowrousian M."/>
        </authorList>
    </citation>
    <scope>NUCLEOTIDE SEQUENCE [LARGE SCALE GENOMIC DNA]</scope>
    <source>
        <strain evidence="2">CBS 100304</strain>
        <tissue evidence="1">Vegetative mycelium</tissue>
    </source>
</reference>
<sequence length="133" mass="15124">MTYSSWSWLAKTDTHHSTRFLARVSLASPESMVLGPFPRCFRPIRPSTFFLLREFRAHQVPSSAHLRNGLDFRWVLSTKDRCCIVFFLWVYFASVVSRGRQSSIPPARQHVAPVPSACNHEPSLISFPATTSS</sequence>
<organism evidence="1 2">
    <name type="scientific">Pyronema omphalodes (strain CBS 100304)</name>
    <name type="common">Pyronema confluens</name>
    <dbReference type="NCBI Taxonomy" id="1076935"/>
    <lineage>
        <taxon>Eukaryota</taxon>
        <taxon>Fungi</taxon>
        <taxon>Dikarya</taxon>
        <taxon>Ascomycota</taxon>
        <taxon>Pezizomycotina</taxon>
        <taxon>Pezizomycetes</taxon>
        <taxon>Pezizales</taxon>
        <taxon>Pyronemataceae</taxon>
        <taxon>Pyronema</taxon>
    </lineage>
</organism>
<keyword evidence="2" id="KW-1185">Reference proteome</keyword>
<dbReference type="AlphaFoldDB" id="U4L4G9"/>
<evidence type="ECO:0000313" key="1">
    <source>
        <dbReference type="EMBL" id="CCX04920.1"/>
    </source>
</evidence>
<name>U4L4G9_PYROM</name>
<accession>U4L4G9</accession>
<evidence type="ECO:0000313" key="2">
    <source>
        <dbReference type="Proteomes" id="UP000018144"/>
    </source>
</evidence>
<protein>
    <submittedName>
        <fullName evidence="1">Uncharacterized protein</fullName>
    </submittedName>
</protein>
<gene>
    <name evidence="1" type="ORF">PCON_04039</name>
</gene>
<dbReference type="EMBL" id="HF935220">
    <property type="protein sequence ID" value="CCX04920.1"/>
    <property type="molecule type" value="Genomic_DNA"/>
</dbReference>
<dbReference type="Proteomes" id="UP000018144">
    <property type="component" value="Unassembled WGS sequence"/>
</dbReference>